<feature type="domain" description="N-acetyltransferase" evidence="2">
    <location>
        <begin position="3"/>
        <end position="148"/>
    </location>
</feature>
<dbReference type="GO" id="GO:0034069">
    <property type="term" value="F:aminoglycoside N-acetyltransferase activity"/>
    <property type="evidence" value="ECO:0007669"/>
    <property type="project" value="TreeGrafter"/>
</dbReference>
<dbReference type="Pfam" id="PF13530">
    <property type="entry name" value="SCP2_2"/>
    <property type="match status" value="1"/>
</dbReference>
<dbReference type="PANTHER" id="PTHR37817">
    <property type="entry name" value="N-ACETYLTRANSFERASE EIS"/>
    <property type="match status" value="1"/>
</dbReference>
<evidence type="ECO:0000256" key="1">
    <source>
        <dbReference type="SAM" id="MobiDB-lite"/>
    </source>
</evidence>
<feature type="region of interest" description="Disordered" evidence="1">
    <location>
        <begin position="22"/>
        <end position="41"/>
    </location>
</feature>
<protein>
    <submittedName>
        <fullName evidence="3">Predicted acetyltransferase</fullName>
    </submittedName>
</protein>
<dbReference type="GO" id="GO:0030649">
    <property type="term" value="P:aminoglycoside antibiotic catabolic process"/>
    <property type="evidence" value="ECO:0007669"/>
    <property type="project" value="TreeGrafter"/>
</dbReference>
<evidence type="ECO:0000313" key="4">
    <source>
        <dbReference type="Proteomes" id="UP000199699"/>
    </source>
</evidence>
<organism evidence="3 4">
    <name type="scientific">Micromonospora nigra</name>
    <dbReference type="NCBI Taxonomy" id="145857"/>
    <lineage>
        <taxon>Bacteria</taxon>
        <taxon>Bacillati</taxon>
        <taxon>Actinomycetota</taxon>
        <taxon>Actinomycetes</taxon>
        <taxon>Micromonosporales</taxon>
        <taxon>Micromonosporaceae</taxon>
        <taxon>Micromonospora</taxon>
    </lineage>
</organism>
<dbReference type="Pfam" id="PF13527">
    <property type="entry name" value="Acetyltransf_9"/>
    <property type="match status" value="1"/>
</dbReference>
<reference evidence="3 4" key="1">
    <citation type="submission" date="2016-06" db="EMBL/GenBank/DDBJ databases">
        <authorList>
            <person name="Kjaerup R.B."/>
            <person name="Dalgaard T.S."/>
            <person name="Juul-Madsen H.R."/>
        </authorList>
    </citation>
    <scope>NUCLEOTIDE SEQUENCE [LARGE SCALE GENOMIC DNA]</scope>
    <source>
        <strain evidence="3 4">DSM 43818</strain>
    </source>
</reference>
<dbReference type="InterPro" id="IPR051554">
    <property type="entry name" value="Acetyltransferase_Eis"/>
</dbReference>
<evidence type="ECO:0000313" key="3">
    <source>
        <dbReference type="EMBL" id="SCL36405.1"/>
    </source>
</evidence>
<dbReference type="Gene3D" id="3.40.630.30">
    <property type="match status" value="2"/>
</dbReference>
<dbReference type="InterPro" id="IPR016181">
    <property type="entry name" value="Acyl_CoA_acyltransferase"/>
</dbReference>
<evidence type="ECO:0000259" key="2">
    <source>
        <dbReference type="PROSITE" id="PS51186"/>
    </source>
</evidence>
<keyword evidence="3" id="KW-0808">Transferase</keyword>
<dbReference type="RefSeq" id="WP_091089306.1">
    <property type="nucleotide sequence ID" value="NZ_FMHT01000003.1"/>
</dbReference>
<dbReference type="PROSITE" id="PS51186">
    <property type="entry name" value="GNAT"/>
    <property type="match status" value="1"/>
</dbReference>
<dbReference type="EMBL" id="FMHT01000003">
    <property type="protein sequence ID" value="SCL36405.1"/>
    <property type="molecule type" value="Genomic_DNA"/>
</dbReference>
<dbReference type="Proteomes" id="UP000199699">
    <property type="component" value="Unassembled WGS sequence"/>
</dbReference>
<dbReference type="OrthoDB" id="3498897at2"/>
<accession>A0A1C6T4S7</accession>
<sequence>MSTTIRELTTDELTDAWHLGRLTFGSDPQPPANLTTPTADATRHGAFDHTGRLVGKAVDLHHHQWWAGRTVPTADVAGVAVAPEARGHGTARALLRALLTTARDRGAALSALYPTTAAPYRACGWEVTGELRTLELPTAALPAHRPAPHLTVRAGTPADLPATADLYQQVARHRTGLLTRHGPRFEPGDEPPFDGLTLVEHDGHLVGYAGWNRGRGYGPDAILTVEEALATTGDAARTLIGNLATWHSVTPTIRLVPLPGDAVTAHLPLEVARVQHRDTFMHRPVDIARAVETRGWPAHTRGHVTFTLTDDLADWNTGTWHLDVADGAATLRPTDTEPAAHLTVRGFALLHAGVTTAHAATQAGLLHPTGGHHPGELDLLAAGPPAHLLDYF</sequence>
<keyword evidence="4" id="KW-1185">Reference proteome</keyword>
<dbReference type="PANTHER" id="PTHR37817:SF1">
    <property type="entry name" value="N-ACETYLTRANSFERASE EIS"/>
    <property type="match status" value="1"/>
</dbReference>
<dbReference type="CDD" id="cd04301">
    <property type="entry name" value="NAT_SF"/>
    <property type="match status" value="1"/>
</dbReference>
<gene>
    <name evidence="3" type="ORF">GA0070616_5478</name>
</gene>
<dbReference type="SUPFAM" id="SSF55718">
    <property type="entry name" value="SCP-like"/>
    <property type="match status" value="1"/>
</dbReference>
<proteinExistence type="predicted"/>
<name>A0A1C6T4S7_9ACTN</name>
<dbReference type="SUPFAM" id="SSF55729">
    <property type="entry name" value="Acyl-CoA N-acyltransferases (Nat)"/>
    <property type="match status" value="1"/>
</dbReference>
<dbReference type="Gene3D" id="3.30.1050.10">
    <property type="entry name" value="SCP2 sterol-binding domain"/>
    <property type="match status" value="1"/>
</dbReference>
<dbReference type="InterPro" id="IPR000182">
    <property type="entry name" value="GNAT_dom"/>
</dbReference>
<dbReference type="STRING" id="145857.GA0070616_5478"/>
<dbReference type="InterPro" id="IPR025559">
    <property type="entry name" value="Eis_dom"/>
</dbReference>
<dbReference type="InterPro" id="IPR036527">
    <property type="entry name" value="SCP2_sterol-bd_dom_sf"/>
</dbReference>
<dbReference type="AlphaFoldDB" id="A0A1C6T4S7"/>